<proteinExistence type="predicted"/>
<evidence type="ECO:0000313" key="3">
    <source>
        <dbReference type="EMBL" id="KAF8438420.1"/>
    </source>
</evidence>
<evidence type="ECO:0000256" key="1">
    <source>
        <dbReference type="SAM" id="SignalP"/>
    </source>
</evidence>
<dbReference type="Pfam" id="PF20151">
    <property type="entry name" value="DUF6533"/>
    <property type="match status" value="1"/>
</dbReference>
<dbReference type="InterPro" id="IPR045340">
    <property type="entry name" value="DUF6533"/>
</dbReference>
<feature type="domain" description="DUF6533" evidence="2">
    <location>
        <begin position="127"/>
        <end position="172"/>
    </location>
</feature>
<sequence length="175" mass="20300">MTGWNWMHVYTLAWVTKMFKHVCGLPRYSEVGRGYPRYIYSKCGRGWIAWMSNNLVPLVCSKSSQMNQYRSTVSLLCGVHSMYTANYLFSATHFEHPFTQLTILPCCQSDMSSDVQSALQLQQLNDYTSVVTLTAVIYDYTLTFSGEVDYIWHRPWTCVSTMFVLIRYIGLCWAM</sequence>
<name>A0AAD4BRL6_BOLED</name>
<keyword evidence="1" id="KW-0732">Signal</keyword>
<gene>
    <name evidence="3" type="ORF">L210DRAFT_2264257</name>
</gene>
<dbReference type="EMBL" id="WHUW01000016">
    <property type="protein sequence ID" value="KAF8438420.1"/>
    <property type="molecule type" value="Genomic_DNA"/>
</dbReference>
<dbReference type="AlphaFoldDB" id="A0AAD4BRL6"/>
<evidence type="ECO:0000259" key="2">
    <source>
        <dbReference type="Pfam" id="PF20151"/>
    </source>
</evidence>
<organism evidence="3 4">
    <name type="scientific">Boletus edulis BED1</name>
    <dbReference type="NCBI Taxonomy" id="1328754"/>
    <lineage>
        <taxon>Eukaryota</taxon>
        <taxon>Fungi</taxon>
        <taxon>Dikarya</taxon>
        <taxon>Basidiomycota</taxon>
        <taxon>Agaricomycotina</taxon>
        <taxon>Agaricomycetes</taxon>
        <taxon>Agaricomycetidae</taxon>
        <taxon>Boletales</taxon>
        <taxon>Boletineae</taxon>
        <taxon>Boletaceae</taxon>
        <taxon>Boletoideae</taxon>
        <taxon>Boletus</taxon>
    </lineage>
</organism>
<feature type="chain" id="PRO_5042246751" description="DUF6533 domain-containing protein" evidence="1">
    <location>
        <begin position="25"/>
        <end position="175"/>
    </location>
</feature>
<comment type="caution">
    <text evidence="3">The sequence shown here is derived from an EMBL/GenBank/DDBJ whole genome shotgun (WGS) entry which is preliminary data.</text>
</comment>
<accession>A0AAD4BRL6</accession>
<evidence type="ECO:0000313" key="4">
    <source>
        <dbReference type="Proteomes" id="UP001194468"/>
    </source>
</evidence>
<protein>
    <recommendedName>
        <fullName evidence="2">DUF6533 domain-containing protein</fullName>
    </recommendedName>
</protein>
<dbReference type="Proteomes" id="UP001194468">
    <property type="component" value="Unassembled WGS sequence"/>
</dbReference>
<feature type="signal peptide" evidence="1">
    <location>
        <begin position="1"/>
        <end position="24"/>
    </location>
</feature>
<keyword evidence="4" id="KW-1185">Reference proteome</keyword>
<reference evidence="3" key="2">
    <citation type="journal article" date="2020" name="Nat. Commun.">
        <title>Large-scale genome sequencing of mycorrhizal fungi provides insights into the early evolution of symbiotic traits.</title>
        <authorList>
            <person name="Miyauchi S."/>
            <person name="Kiss E."/>
            <person name="Kuo A."/>
            <person name="Drula E."/>
            <person name="Kohler A."/>
            <person name="Sanchez-Garcia M."/>
            <person name="Morin E."/>
            <person name="Andreopoulos B."/>
            <person name="Barry K.W."/>
            <person name="Bonito G."/>
            <person name="Buee M."/>
            <person name="Carver A."/>
            <person name="Chen C."/>
            <person name="Cichocki N."/>
            <person name="Clum A."/>
            <person name="Culley D."/>
            <person name="Crous P.W."/>
            <person name="Fauchery L."/>
            <person name="Girlanda M."/>
            <person name="Hayes R.D."/>
            <person name="Keri Z."/>
            <person name="LaButti K."/>
            <person name="Lipzen A."/>
            <person name="Lombard V."/>
            <person name="Magnuson J."/>
            <person name="Maillard F."/>
            <person name="Murat C."/>
            <person name="Nolan M."/>
            <person name="Ohm R.A."/>
            <person name="Pangilinan J."/>
            <person name="Pereira M.F."/>
            <person name="Perotto S."/>
            <person name="Peter M."/>
            <person name="Pfister S."/>
            <person name="Riley R."/>
            <person name="Sitrit Y."/>
            <person name="Stielow J.B."/>
            <person name="Szollosi G."/>
            <person name="Zifcakova L."/>
            <person name="Stursova M."/>
            <person name="Spatafora J.W."/>
            <person name="Tedersoo L."/>
            <person name="Vaario L.M."/>
            <person name="Yamada A."/>
            <person name="Yan M."/>
            <person name="Wang P."/>
            <person name="Xu J."/>
            <person name="Bruns T."/>
            <person name="Baldrian P."/>
            <person name="Vilgalys R."/>
            <person name="Dunand C."/>
            <person name="Henrissat B."/>
            <person name="Grigoriev I.V."/>
            <person name="Hibbett D."/>
            <person name="Nagy L.G."/>
            <person name="Martin F.M."/>
        </authorList>
    </citation>
    <scope>NUCLEOTIDE SEQUENCE</scope>
    <source>
        <strain evidence="3">BED1</strain>
    </source>
</reference>
<reference evidence="3" key="1">
    <citation type="submission" date="2019-10" db="EMBL/GenBank/DDBJ databases">
        <authorList>
            <consortium name="DOE Joint Genome Institute"/>
            <person name="Kuo A."/>
            <person name="Miyauchi S."/>
            <person name="Kiss E."/>
            <person name="Drula E."/>
            <person name="Kohler A."/>
            <person name="Sanchez-Garcia M."/>
            <person name="Andreopoulos B."/>
            <person name="Barry K.W."/>
            <person name="Bonito G."/>
            <person name="Buee M."/>
            <person name="Carver A."/>
            <person name="Chen C."/>
            <person name="Cichocki N."/>
            <person name="Clum A."/>
            <person name="Culley D."/>
            <person name="Crous P.W."/>
            <person name="Fauchery L."/>
            <person name="Girlanda M."/>
            <person name="Hayes R."/>
            <person name="Keri Z."/>
            <person name="LaButti K."/>
            <person name="Lipzen A."/>
            <person name="Lombard V."/>
            <person name="Magnuson J."/>
            <person name="Maillard F."/>
            <person name="Morin E."/>
            <person name="Murat C."/>
            <person name="Nolan M."/>
            <person name="Ohm R."/>
            <person name="Pangilinan J."/>
            <person name="Pereira M."/>
            <person name="Perotto S."/>
            <person name="Peter M."/>
            <person name="Riley R."/>
            <person name="Sitrit Y."/>
            <person name="Stielow B."/>
            <person name="Szollosi G."/>
            <person name="Zifcakova L."/>
            <person name="Stursova M."/>
            <person name="Spatafora J.W."/>
            <person name="Tedersoo L."/>
            <person name="Vaario L.-M."/>
            <person name="Yamada A."/>
            <person name="Yan M."/>
            <person name="Wang P."/>
            <person name="Xu J."/>
            <person name="Bruns T."/>
            <person name="Baldrian P."/>
            <person name="Vilgalys R."/>
            <person name="Henrissat B."/>
            <person name="Grigoriev I.V."/>
            <person name="Hibbett D."/>
            <person name="Nagy L.G."/>
            <person name="Martin F.M."/>
        </authorList>
    </citation>
    <scope>NUCLEOTIDE SEQUENCE</scope>
    <source>
        <strain evidence="3">BED1</strain>
    </source>
</reference>